<dbReference type="EMBL" id="PQXN01000087">
    <property type="protein sequence ID" value="TGO55754.1"/>
    <property type="molecule type" value="Genomic_DNA"/>
</dbReference>
<reference evidence="1 2" key="1">
    <citation type="submission" date="2017-12" db="EMBL/GenBank/DDBJ databases">
        <title>Comparative genomics of Botrytis spp.</title>
        <authorList>
            <person name="Valero-Jimenez C.A."/>
            <person name="Tapia P."/>
            <person name="Veloso J."/>
            <person name="Silva-Moreno E."/>
            <person name="Staats M."/>
            <person name="Valdes J.H."/>
            <person name="Van Kan J.A.L."/>
        </authorList>
    </citation>
    <scope>NUCLEOTIDE SEQUENCE [LARGE SCALE GENOMIC DNA]</scope>
    <source>
        <strain evidence="1 2">MUCL11595</strain>
    </source>
</reference>
<evidence type="ECO:0000313" key="1">
    <source>
        <dbReference type="EMBL" id="TGO55754.1"/>
    </source>
</evidence>
<protein>
    <submittedName>
        <fullName evidence="1">Uncharacterized protein</fullName>
    </submittedName>
</protein>
<gene>
    <name evidence="1" type="ORF">BCON_0087g00070</name>
</gene>
<dbReference type="Proteomes" id="UP000297527">
    <property type="component" value="Unassembled WGS sequence"/>
</dbReference>
<comment type="caution">
    <text evidence="1">The sequence shown here is derived from an EMBL/GenBank/DDBJ whole genome shotgun (WGS) entry which is preliminary data.</text>
</comment>
<sequence>MDVPVNIFKIVVTRFRVRMPGHEGEKLRQLGRFWTSKGSTKNGQLSSSDLLSHSEQIVTAFLTSASVYIRDIVSCFSVFGERGLNWNSRWARVTKRVTMYTTTA</sequence>
<name>A0A4Z1I4Z3_9HELO</name>
<keyword evidence="2" id="KW-1185">Reference proteome</keyword>
<dbReference type="OrthoDB" id="10366310at2759"/>
<proteinExistence type="predicted"/>
<evidence type="ECO:0000313" key="2">
    <source>
        <dbReference type="Proteomes" id="UP000297527"/>
    </source>
</evidence>
<dbReference type="AlphaFoldDB" id="A0A4Z1I4Z3"/>
<organism evidence="1 2">
    <name type="scientific">Botryotinia convoluta</name>
    <dbReference type="NCBI Taxonomy" id="54673"/>
    <lineage>
        <taxon>Eukaryota</taxon>
        <taxon>Fungi</taxon>
        <taxon>Dikarya</taxon>
        <taxon>Ascomycota</taxon>
        <taxon>Pezizomycotina</taxon>
        <taxon>Leotiomycetes</taxon>
        <taxon>Helotiales</taxon>
        <taxon>Sclerotiniaceae</taxon>
        <taxon>Botryotinia</taxon>
    </lineage>
</organism>
<accession>A0A4Z1I4Z3</accession>